<evidence type="ECO:0000313" key="2">
    <source>
        <dbReference type="EMBL" id="GAA5140802.1"/>
    </source>
</evidence>
<evidence type="ECO:0000259" key="1">
    <source>
        <dbReference type="PROSITE" id="PS51725"/>
    </source>
</evidence>
<dbReference type="RefSeq" id="WP_345453336.1">
    <property type="nucleotide sequence ID" value="NZ_BAABKG010000001.1"/>
</dbReference>
<accession>A0ABP9P532</accession>
<proteinExistence type="predicted"/>
<evidence type="ECO:0000313" key="3">
    <source>
        <dbReference type="Proteomes" id="UP001500221"/>
    </source>
</evidence>
<gene>
    <name evidence="2" type="ORF">GCM10023340_01530</name>
</gene>
<dbReference type="PANTHER" id="PTHR33336:SF3">
    <property type="entry name" value="ABM DOMAIN-CONTAINING PROTEIN"/>
    <property type="match status" value="1"/>
</dbReference>
<name>A0ABP9P532_9ACTN</name>
<feature type="domain" description="ABM" evidence="1">
    <location>
        <begin position="3"/>
        <end position="92"/>
    </location>
</feature>
<dbReference type="PROSITE" id="PS51725">
    <property type="entry name" value="ABM"/>
    <property type="match status" value="1"/>
</dbReference>
<reference evidence="3" key="1">
    <citation type="journal article" date="2019" name="Int. J. Syst. Evol. Microbiol.">
        <title>The Global Catalogue of Microorganisms (GCM) 10K type strain sequencing project: providing services to taxonomists for standard genome sequencing and annotation.</title>
        <authorList>
            <consortium name="The Broad Institute Genomics Platform"/>
            <consortium name="The Broad Institute Genome Sequencing Center for Infectious Disease"/>
            <person name="Wu L."/>
            <person name="Ma J."/>
        </authorList>
    </citation>
    <scope>NUCLEOTIDE SEQUENCE [LARGE SCALE GENOMIC DNA]</scope>
    <source>
        <strain evidence="3">JCM 18459</strain>
    </source>
</reference>
<keyword evidence="2" id="KW-0560">Oxidoreductase</keyword>
<sequence length="97" mass="9882">MSLHVVATIPIDPAQAAAAAPALAALAEGSRSEEGCLSYEVFSSQAVPGVFVTIEEWRSQEDLDAHMATPHVASALEIAGPLLAGDIVIHPLAPVGG</sequence>
<dbReference type="GO" id="GO:0004497">
    <property type="term" value="F:monooxygenase activity"/>
    <property type="evidence" value="ECO:0007669"/>
    <property type="project" value="UniProtKB-KW"/>
</dbReference>
<protein>
    <submittedName>
        <fullName evidence="2">Quinol monooxygenase</fullName>
    </submittedName>
</protein>
<keyword evidence="2" id="KW-0503">Monooxygenase</keyword>
<organism evidence="2 3">
    <name type="scientific">Nocardioides marinquilinus</name>
    <dbReference type="NCBI Taxonomy" id="1210400"/>
    <lineage>
        <taxon>Bacteria</taxon>
        <taxon>Bacillati</taxon>
        <taxon>Actinomycetota</taxon>
        <taxon>Actinomycetes</taxon>
        <taxon>Propionibacteriales</taxon>
        <taxon>Nocardioidaceae</taxon>
        <taxon>Nocardioides</taxon>
    </lineage>
</organism>
<dbReference type="Gene3D" id="3.30.70.100">
    <property type="match status" value="1"/>
</dbReference>
<dbReference type="EMBL" id="BAABKG010000001">
    <property type="protein sequence ID" value="GAA5140802.1"/>
    <property type="molecule type" value="Genomic_DNA"/>
</dbReference>
<dbReference type="InterPro" id="IPR011008">
    <property type="entry name" value="Dimeric_a/b-barrel"/>
</dbReference>
<dbReference type="Proteomes" id="UP001500221">
    <property type="component" value="Unassembled WGS sequence"/>
</dbReference>
<dbReference type="SUPFAM" id="SSF54909">
    <property type="entry name" value="Dimeric alpha+beta barrel"/>
    <property type="match status" value="1"/>
</dbReference>
<dbReference type="Pfam" id="PF03992">
    <property type="entry name" value="ABM"/>
    <property type="match status" value="1"/>
</dbReference>
<dbReference type="PANTHER" id="PTHR33336">
    <property type="entry name" value="QUINOL MONOOXYGENASE YGIN-RELATED"/>
    <property type="match status" value="1"/>
</dbReference>
<keyword evidence="3" id="KW-1185">Reference proteome</keyword>
<dbReference type="InterPro" id="IPR007138">
    <property type="entry name" value="ABM_dom"/>
</dbReference>
<dbReference type="InterPro" id="IPR050744">
    <property type="entry name" value="AI-2_Isomerase_LsrG"/>
</dbReference>
<comment type="caution">
    <text evidence="2">The sequence shown here is derived from an EMBL/GenBank/DDBJ whole genome shotgun (WGS) entry which is preliminary data.</text>
</comment>